<evidence type="ECO:0000313" key="2">
    <source>
        <dbReference type="EMBL" id="BBY49828.1"/>
    </source>
</evidence>
<feature type="domain" description="Luciferase-like" evidence="1">
    <location>
        <begin position="33"/>
        <end position="197"/>
    </location>
</feature>
<evidence type="ECO:0000259" key="1">
    <source>
        <dbReference type="Pfam" id="PF00296"/>
    </source>
</evidence>
<gene>
    <name evidence="2" type="ORF">MARA_32960</name>
</gene>
<dbReference type="PANTHER" id="PTHR43244">
    <property type="match status" value="1"/>
</dbReference>
<name>A0A7I7RYV2_9MYCO</name>
<accession>A0A7I7RYV2</accession>
<dbReference type="InterPro" id="IPR036661">
    <property type="entry name" value="Luciferase-like_sf"/>
</dbReference>
<dbReference type="PANTHER" id="PTHR43244:SF2">
    <property type="entry name" value="CONSERVED HYPOTHETICAL ALANINE AND PROLINE-RICH PROTEIN"/>
    <property type="match status" value="1"/>
</dbReference>
<reference evidence="2 3" key="1">
    <citation type="journal article" date="2019" name="Emerg. Microbes Infect.">
        <title>Comprehensive subspecies identification of 175 nontuberculous mycobacteria species based on 7547 genomic profiles.</title>
        <authorList>
            <person name="Matsumoto Y."/>
            <person name="Kinjo T."/>
            <person name="Motooka D."/>
            <person name="Nabeya D."/>
            <person name="Jung N."/>
            <person name="Uechi K."/>
            <person name="Horii T."/>
            <person name="Iida T."/>
            <person name="Fujita J."/>
            <person name="Nakamura S."/>
        </authorList>
    </citation>
    <scope>NUCLEOTIDE SEQUENCE [LARGE SCALE GENOMIC DNA]</scope>
    <source>
        <strain evidence="2 3">JCM 18538</strain>
    </source>
</reference>
<dbReference type="Proteomes" id="UP000467428">
    <property type="component" value="Chromosome"/>
</dbReference>
<dbReference type="SUPFAM" id="SSF51679">
    <property type="entry name" value="Bacterial luciferase-like"/>
    <property type="match status" value="1"/>
</dbReference>
<dbReference type="NCBIfam" id="TIGR03620">
    <property type="entry name" value="F420_MSMEG_4141"/>
    <property type="match status" value="1"/>
</dbReference>
<dbReference type="EMBL" id="AP022593">
    <property type="protein sequence ID" value="BBY49828.1"/>
    <property type="molecule type" value="Genomic_DNA"/>
</dbReference>
<dbReference type="KEGG" id="marz:MARA_32960"/>
<organism evidence="2 3">
    <name type="scientific">Mycolicibacterium arabiense</name>
    <dbReference type="NCBI Taxonomy" id="1286181"/>
    <lineage>
        <taxon>Bacteria</taxon>
        <taxon>Bacillati</taxon>
        <taxon>Actinomycetota</taxon>
        <taxon>Actinomycetes</taxon>
        <taxon>Mycobacteriales</taxon>
        <taxon>Mycobacteriaceae</taxon>
        <taxon>Mycolicibacterium</taxon>
    </lineage>
</organism>
<dbReference type="GO" id="GO:0016705">
    <property type="term" value="F:oxidoreductase activity, acting on paired donors, with incorporation or reduction of molecular oxygen"/>
    <property type="evidence" value="ECO:0007669"/>
    <property type="project" value="InterPro"/>
</dbReference>
<dbReference type="InterPro" id="IPR050564">
    <property type="entry name" value="F420-G6PD/mer"/>
</dbReference>
<dbReference type="InterPro" id="IPR019922">
    <property type="entry name" value="Lucif-like_OxRdatse_MSMEG_4141"/>
</dbReference>
<dbReference type="Gene3D" id="3.20.20.30">
    <property type="entry name" value="Luciferase-like domain"/>
    <property type="match status" value="1"/>
</dbReference>
<sequence>MPSIVGVTDSPSSSPRPPVDFPSRIGVWWASETWAMPDAIEVAQEIESLGFGSLFIPEVTGKECLTQSLAFLSATERLVVGTGIANIHVRIPSAAETGARTISSLFPRRFMLGLGVSHAPLVEHGMGGTYSKPLATMRDYLEKMAAVPEVIEPGSGRPVRLLAALGPKMIELSGTHADGAHPYLVLPEQTRVTRDILGPDKWIVSEQAVTVGGSPEEQLQWAHQHLNVYSGLPNYRNSWLRQGFDESDLVHGGSDKLAKAIVGMGSVPAAAASVKAHLDAGADHVVLQVLGDNPMADPRPALRELASEMDLV</sequence>
<dbReference type="InterPro" id="IPR011251">
    <property type="entry name" value="Luciferase-like_dom"/>
</dbReference>
<proteinExistence type="predicted"/>
<keyword evidence="3" id="KW-1185">Reference proteome</keyword>
<evidence type="ECO:0000313" key="3">
    <source>
        <dbReference type="Proteomes" id="UP000467428"/>
    </source>
</evidence>
<protein>
    <submittedName>
        <fullName evidence="2">LLM class F420-dependent oxidoreductase</fullName>
    </submittedName>
</protein>
<dbReference type="CDD" id="cd01097">
    <property type="entry name" value="Tetrahydromethanopterin_reductase"/>
    <property type="match status" value="1"/>
</dbReference>
<dbReference type="AlphaFoldDB" id="A0A7I7RYV2"/>
<geneLocation type="plasmid" evidence="3">
    <name>pjcm18538 dna</name>
</geneLocation>
<dbReference type="Pfam" id="PF00296">
    <property type="entry name" value="Bac_luciferase"/>
    <property type="match status" value="1"/>
</dbReference>